<sequence length="363" mass="39846">MPNTPIGAALASANREPTRGGSSDPIYCIGQLKCGPSGNKEGRSLVHSNGVRRKGRERKGWDGPGTGPRTRSEGSPESGHLSRQSFVVLCRPDSWAGLVSRASVRRSPTPVHGRKGERNARVWPRLGRALLPGRTGLGWAGFDLDLWPAAIQPANHPSRHRSRYADVGVQCGSSLFDCHVAPSRRQLPATISRSCPRVGSLRYPPLQSSKRGIRSVENRNSTVTYCILRLATFPAPPARDRNRAPEVLPPGDREATLSTKRRLSREHDRAGDRGRAALAPSLDVDGWLIRIADARFRFSPQCVPFVSGHERVSSRLVFGSEARLGRAASVDGQCWLLVSWPLFLSCEGYPQDEDEDEERGMEK</sequence>
<name>A0A176VSV0_MARPO</name>
<proteinExistence type="predicted"/>
<evidence type="ECO:0000256" key="1">
    <source>
        <dbReference type="SAM" id="MobiDB-lite"/>
    </source>
</evidence>
<dbReference type="AlphaFoldDB" id="A0A176VSV0"/>
<feature type="compositionally biased region" description="Basic and acidic residues" evidence="1">
    <location>
        <begin position="265"/>
        <end position="274"/>
    </location>
</feature>
<feature type="region of interest" description="Disordered" evidence="1">
    <location>
        <begin position="237"/>
        <end position="274"/>
    </location>
</feature>
<evidence type="ECO:0000313" key="3">
    <source>
        <dbReference type="Proteomes" id="UP000077202"/>
    </source>
</evidence>
<evidence type="ECO:0000313" key="2">
    <source>
        <dbReference type="EMBL" id="OAE22916.1"/>
    </source>
</evidence>
<dbReference type="Proteomes" id="UP000077202">
    <property type="component" value="Unassembled WGS sequence"/>
</dbReference>
<protein>
    <submittedName>
        <fullName evidence="2">Uncharacterized protein</fullName>
    </submittedName>
</protein>
<reference evidence="2" key="1">
    <citation type="submission" date="2016-03" db="EMBL/GenBank/DDBJ databases">
        <title>Mechanisms controlling the formation of the plant cell surface in tip-growing cells are functionally conserved among land plants.</title>
        <authorList>
            <person name="Honkanen S."/>
            <person name="Jones V.A."/>
            <person name="Morieri G."/>
            <person name="Champion C."/>
            <person name="Hetherington A.J."/>
            <person name="Kelly S."/>
            <person name="Saint-Marcoux D."/>
            <person name="Proust H."/>
            <person name="Prescott H."/>
            <person name="Dolan L."/>
        </authorList>
    </citation>
    <scope>NUCLEOTIDE SEQUENCE [LARGE SCALE GENOMIC DNA]</scope>
    <source>
        <tissue evidence="2">Whole gametophyte</tissue>
    </source>
</reference>
<feature type="region of interest" description="Disordered" evidence="1">
    <location>
        <begin position="1"/>
        <end position="81"/>
    </location>
</feature>
<organism evidence="2 3">
    <name type="scientific">Marchantia polymorpha subsp. ruderalis</name>
    <dbReference type="NCBI Taxonomy" id="1480154"/>
    <lineage>
        <taxon>Eukaryota</taxon>
        <taxon>Viridiplantae</taxon>
        <taxon>Streptophyta</taxon>
        <taxon>Embryophyta</taxon>
        <taxon>Marchantiophyta</taxon>
        <taxon>Marchantiopsida</taxon>
        <taxon>Marchantiidae</taxon>
        <taxon>Marchantiales</taxon>
        <taxon>Marchantiaceae</taxon>
        <taxon>Marchantia</taxon>
    </lineage>
</organism>
<comment type="caution">
    <text evidence="2">The sequence shown here is derived from an EMBL/GenBank/DDBJ whole genome shotgun (WGS) entry which is preliminary data.</text>
</comment>
<keyword evidence="3" id="KW-1185">Reference proteome</keyword>
<dbReference type="EMBL" id="LVLJ01003009">
    <property type="protein sequence ID" value="OAE22916.1"/>
    <property type="molecule type" value="Genomic_DNA"/>
</dbReference>
<accession>A0A176VSV0</accession>
<gene>
    <name evidence="2" type="ORF">AXG93_3109s1030</name>
</gene>